<sequence length="55" mass="6205">MNAIFFPEKEITFQLHETASIPIYSIQAHNVSLHIGFLRKTSPGKRGSLCVFIES</sequence>
<dbReference type="HOGENOM" id="CLU_212553_0_0_0"/>
<proteinExistence type="predicted"/>
<dbReference type="Proteomes" id="UP000019433">
    <property type="component" value="Chromosome"/>
</dbReference>
<dbReference type="EMBL" id="CP006571">
    <property type="protein sequence ID" value="AHK63412.1"/>
    <property type="molecule type" value="Genomic_DNA"/>
</dbReference>
<dbReference type="KEGG" id="cav:M832_05490"/>
<protein>
    <submittedName>
        <fullName evidence="1">Uncharacterized protein</fullName>
    </submittedName>
</protein>
<evidence type="ECO:0000313" key="1">
    <source>
        <dbReference type="EMBL" id="AHK63412.1"/>
    </source>
</evidence>
<dbReference type="PATRIC" id="fig|1229831.3.peg.557"/>
<dbReference type="STRING" id="1229831.M832_05490"/>
<name>W8K0K2_9CHLA</name>
<gene>
    <name evidence="1" type="ORF">M832_05490</name>
</gene>
<organism evidence="1 2">
    <name type="scientific">Chlamydia avium 10DC88</name>
    <dbReference type="NCBI Taxonomy" id="1229831"/>
    <lineage>
        <taxon>Bacteria</taxon>
        <taxon>Pseudomonadati</taxon>
        <taxon>Chlamydiota</taxon>
        <taxon>Chlamydiia</taxon>
        <taxon>Chlamydiales</taxon>
        <taxon>Chlamydiaceae</taxon>
        <taxon>Chlamydia/Chlamydophila group</taxon>
        <taxon>Chlamydia</taxon>
    </lineage>
</organism>
<evidence type="ECO:0000313" key="2">
    <source>
        <dbReference type="Proteomes" id="UP000019433"/>
    </source>
</evidence>
<dbReference type="AlphaFoldDB" id="W8K0K2"/>
<reference evidence="1 2" key="1">
    <citation type="journal article" date="2014" name="Syst. Appl. Microbiol.">
        <title>Evidence for the existence of two new members of the family Chlamydiaceae and proposal of Chlamydia avium sp. nov. and Chlamydia gallinacea sp. nov.</title>
        <authorList>
            <person name="Sachse K."/>
            <person name="Laroucau K."/>
            <person name="Riege K."/>
            <person name="Wehner S."/>
            <person name="Dilcher M."/>
            <person name="Creasy H.H."/>
            <person name="Weidmann M."/>
            <person name="Myers G."/>
            <person name="Vorimore F."/>
            <person name="Vicari N."/>
            <person name="Magnino S."/>
            <person name="Liebler-Tenorio E."/>
            <person name="Ruettger A."/>
            <person name="Bavoil P.M."/>
            <person name="Hufert F.T."/>
            <person name="Rossello-Mora R."/>
            <person name="Marz M."/>
        </authorList>
    </citation>
    <scope>NUCLEOTIDE SEQUENCE [LARGE SCALE GENOMIC DNA]</scope>
    <source>
        <strain evidence="1 2">10DC88</strain>
    </source>
</reference>
<accession>W8K0K2</accession>